<dbReference type="KEGG" id="cbd:CBUD_1138"/>
<dbReference type="Proteomes" id="UP000008555">
    <property type="component" value="Chromosome"/>
</dbReference>
<dbReference type="EMBL" id="CP000733">
    <property type="protein sequence ID" value="ABS77770.1"/>
    <property type="molecule type" value="Genomic_DNA"/>
</dbReference>
<keyword evidence="3" id="KW-0812">Transmembrane</keyword>
<dbReference type="InterPro" id="IPR027385">
    <property type="entry name" value="Beta-barrel_OMP"/>
</dbReference>
<name>A9KCK7_COXBN</name>
<reference evidence="3 4" key="1">
    <citation type="journal article" date="2009" name="Infect. Immun.">
        <title>Comparative genomics reveal extensive transposon-mediated genomic plasticity and diversity among potential effector proteins within the genus Coxiella.</title>
        <authorList>
            <person name="Beare P.A."/>
            <person name="Unsworth N."/>
            <person name="Andoh M."/>
            <person name="Voth D.E."/>
            <person name="Omsland A."/>
            <person name="Gilk S.D."/>
            <person name="Williams K.P."/>
            <person name="Sobral B.W."/>
            <person name="Kupko J.J.III."/>
            <person name="Porcella S.F."/>
            <person name="Samuel J.E."/>
            <person name="Heinzen R.A."/>
        </authorList>
    </citation>
    <scope>NUCLEOTIDE SEQUENCE [LARGE SCALE GENOMIC DNA]</scope>
    <source>
        <strain evidence="3 4">Dugway 5J108-111</strain>
    </source>
</reference>
<dbReference type="SUPFAM" id="SSF56925">
    <property type="entry name" value="OMPA-like"/>
    <property type="match status" value="1"/>
</dbReference>
<gene>
    <name evidence="3" type="ordered locus">CBUD_1138</name>
</gene>
<evidence type="ECO:0000313" key="4">
    <source>
        <dbReference type="Proteomes" id="UP000008555"/>
    </source>
</evidence>
<accession>A9KCK7</accession>
<proteinExistence type="predicted"/>
<evidence type="ECO:0000256" key="1">
    <source>
        <dbReference type="ARBA" id="ARBA00022729"/>
    </source>
</evidence>
<protein>
    <submittedName>
        <fullName evidence="3">OmpA-like transmembrane domain protein</fullName>
    </submittedName>
</protein>
<dbReference type="AlphaFoldDB" id="A9KCK7"/>
<dbReference type="Pfam" id="PF13505">
    <property type="entry name" value="OMP_b-brl"/>
    <property type="match status" value="1"/>
</dbReference>
<evidence type="ECO:0000313" key="3">
    <source>
        <dbReference type="EMBL" id="ABS77770.1"/>
    </source>
</evidence>
<dbReference type="HOGENOM" id="CLU_1425839_0_0_6"/>
<keyword evidence="3" id="KW-0472">Membrane</keyword>
<dbReference type="RefSeq" id="WP_011996931.1">
    <property type="nucleotide sequence ID" value="NC_009727.1"/>
</dbReference>
<keyword evidence="1" id="KW-0732">Signal</keyword>
<dbReference type="InterPro" id="IPR011250">
    <property type="entry name" value="OMP/PagP_B-barrel"/>
</dbReference>
<sequence>MKNIVLALIATVAVGLGTESLAQGAAVEEESGLYTNGDLVGVKPKVTNLGSIDDGGIIYKAGGGYQFNKYFALEGNYTRFPNLKSGRVIPEKSNTEIYAAGKAIIPLKKGYNVFAKIGAAQVSTTTVPGMEDVSGINLSNTHSEILPYGGLGVGYSVSQKVGFNLQFAGTPEGDNIPARYAVMGGLSYNF</sequence>
<organism evidence="3 4">
    <name type="scientific">Coxiella burnetii (strain Dugway 5J108-111)</name>
    <dbReference type="NCBI Taxonomy" id="434922"/>
    <lineage>
        <taxon>Bacteria</taxon>
        <taxon>Pseudomonadati</taxon>
        <taxon>Pseudomonadota</taxon>
        <taxon>Gammaproteobacteria</taxon>
        <taxon>Legionellales</taxon>
        <taxon>Coxiellaceae</taxon>
        <taxon>Coxiella</taxon>
    </lineage>
</organism>
<feature type="domain" description="Outer membrane protein beta-barrel" evidence="2">
    <location>
        <begin position="22"/>
        <end position="190"/>
    </location>
</feature>
<evidence type="ECO:0000259" key="2">
    <source>
        <dbReference type="Pfam" id="PF13505"/>
    </source>
</evidence>
<dbReference type="Gene3D" id="2.40.160.20">
    <property type="match status" value="1"/>
</dbReference>